<protein>
    <recommendedName>
        <fullName evidence="6">PASTA domain-containing protein</fullName>
    </recommendedName>
</protein>
<evidence type="ECO:0000313" key="2">
    <source>
        <dbReference type="EMBL" id="MDP9904706.1"/>
    </source>
</evidence>
<feature type="region of interest" description="Disordered" evidence="1">
    <location>
        <begin position="134"/>
        <end position="155"/>
    </location>
</feature>
<dbReference type="Proteomes" id="UP001242995">
    <property type="component" value="Unassembled WGS sequence"/>
</dbReference>
<sequence length="155" mass="16693">MTTGPDLGGTRPARDVFKDYLNTFDDIVRRSGATFKKWDRADLAGYNAAACGVHSREDGRLYTRQIEGGPVPDPDAAIADMKAYWESKGYTIGNIFTNMGGNTSGRQINATTPTGILVQFTPGKEQSTIKVKSDCTLDPKARETTTATSPLEPGA</sequence>
<accession>A0AAW8D715</accession>
<dbReference type="EMBL" id="JAUSTF010000004">
    <property type="protein sequence ID" value="MDQ0180865.1"/>
    <property type="molecule type" value="Genomic_DNA"/>
</dbReference>
<dbReference type="AlphaFoldDB" id="A0AAW8D715"/>
<evidence type="ECO:0008006" key="6">
    <source>
        <dbReference type="Google" id="ProtNLM"/>
    </source>
</evidence>
<evidence type="ECO:0000256" key="1">
    <source>
        <dbReference type="SAM" id="MobiDB-lite"/>
    </source>
</evidence>
<dbReference type="Proteomes" id="UP001230951">
    <property type="component" value="Unassembled WGS sequence"/>
</dbReference>
<proteinExistence type="predicted"/>
<evidence type="ECO:0000313" key="4">
    <source>
        <dbReference type="Proteomes" id="UP001230951"/>
    </source>
</evidence>
<name>A0AAW8D715_9MICC</name>
<feature type="compositionally biased region" description="Basic and acidic residues" evidence="1">
    <location>
        <begin position="134"/>
        <end position="143"/>
    </location>
</feature>
<reference evidence="2 4" key="1">
    <citation type="submission" date="2023-07" db="EMBL/GenBank/DDBJ databases">
        <title>Sorghum-associated microbial communities from plants grown in Nebraska, USA.</title>
        <authorList>
            <person name="Schachtman D."/>
        </authorList>
    </citation>
    <scope>NUCLEOTIDE SEQUENCE</scope>
    <source>
        <strain evidence="2">DS1006</strain>
        <strain evidence="3 4">DS1016</strain>
    </source>
</reference>
<evidence type="ECO:0000313" key="5">
    <source>
        <dbReference type="Proteomes" id="UP001242995"/>
    </source>
</evidence>
<gene>
    <name evidence="2" type="ORF">J2S90_001661</name>
    <name evidence="3" type="ORF">J2S93_002292</name>
</gene>
<dbReference type="EMBL" id="JAUSRG010000003">
    <property type="protein sequence ID" value="MDP9904706.1"/>
    <property type="molecule type" value="Genomic_DNA"/>
</dbReference>
<keyword evidence="4" id="KW-1185">Reference proteome</keyword>
<dbReference type="RefSeq" id="WP_306960568.1">
    <property type="nucleotide sequence ID" value="NZ_JAUSRG010000003.1"/>
</dbReference>
<evidence type="ECO:0000313" key="3">
    <source>
        <dbReference type="EMBL" id="MDQ0180865.1"/>
    </source>
</evidence>
<organism evidence="2 5">
    <name type="scientific">Arthrobacter bambusae</name>
    <dbReference type="NCBI Taxonomy" id="1338426"/>
    <lineage>
        <taxon>Bacteria</taxon>
        <taxon>Bacillati</taxon>
        <taxon>Actinomycetota</taxon>
        <taxon>Actinomycetes</taxon>
        <taxon>Micrococcales</taxon>
        <taxon>Micrococcaceae</taxon>
        <taxon>Arthrobacter</taxon>
    </lineage>
</organism>
<comment type="caution">
    <text evidence="2">The sequence shown here is derived from an EMBL/GenBank/DDBJ whole genome shotgun (WGS) entry which is preliminary data.</text>
</comment>